<dbReference type="GO" id="GO:0005634">
    <property type="term" value="C:nucleus"/>
    <property type="evidence" value="ECO:0007669"/>
    <property type="project" value="UniProtKB-SubCell"/>
</dbReference>
<dbReference type="GO" id="GO:0008270">
    <property type="term" value="F:zinc ion binding"/>
    <property type="evidence" value="ECO:0007669"/>
    <property type="project" value="UniProtKB-KW"/>
</dbReference>
<dbReference type="PROSITE" id="PS50102">
    <property type="entry name" value="RRM"/>
    <property type="match status" value="2"/>
</dbReference>
<evidence type="ECO:0000259" key="14">
    <source>
        <dbReference type="PROSITE" id="PS50199"/>
    </source>
</evidence>
<keyword evidence="3" id="KW-0677">Repeat</keyword>
<dbReference type="GO" id="GO:0003723">
    <property type="term" value="F:RNA binding"/>
    <property type="evidence" value="ECO:0007669"/>
    <property type="project" value="UniProtKB-UniRule"/>
</dbReference>
<feature type="domain" description="RanBP2-type" evidence="14">
    <location>
        <begin position="212"/>
        <end position="241"/>
    </location>
</feature>
<dbReference type="InterPro" id="IPR000467">
    <property type="entry name" value="G_patch_dom"/>
</dbReference>
<keyword evidence="6 8" id="KW-0694">RNA-binding</keyword>
<evidence type="ECO:0000259" key="13">
    <source>
        <dbReference type="PROSITE" id="PS50174"/>
    </source>
</evidence>
<dbReference type="Gene3D" id="3.30.70.330">
    <property type="match status" value="2"/>
</dbReference>
<dbReference type="AlphaFoldDB" id="A0A443SND6"/>
<evidence type="ECO:0000256" key="3">
    <source>
        <dbReference type="ARBA" id="ARBA00022737"/>
    </source>
</evidence>
<evidence type="ECO:0000256" key="7">
    <source>
        <dbReference type="ARBA" id="ARBA00023242"/>
    </source>
</evidence>
<keyword evidence="2" id="KW-0479">Metal-binding</keyword>
<dbReference type="InterPro" id="IPR013087">
    <property type="entry name" value="Znf_C2H2_type"/>
</dbReference>
<evidence type="ECO:0000256" key="6">
    <source>
        <dbReference type="ARBA" id="ARBA00022884"/>
    </source>
</evidence>
<dbReference type="Proteomes" id="UP000288716">
    <property type="component" value="Unassembled WGS sequence"/>
</dbReference>
<feature type="domain" description="G-patch" evidence="13">
    <location>
        <begin position="678"/>
        <end position="724"/>
    </location>
</feature>
<proteinExistence type="predicted"/>
<dbReference type="PANTHER" id="PTHR13948">
    <property type="entry name" value="RNA-BINDING PROTEIN"/>
    <property type="match status" value="1"/>
</dbReference>
<dbReference type="EMBL" id="NCKV01001096">
    <property type="protein sequence ID" value="RWS29040.1"/>
    <property type="molecule type" value="Genomic_DNA"/>
</dbReference>
<feature type="region of interest" description="Disordered" evidence="10">
    <location>
        <begin position="496"/>
        <end position="515"/>
    </location>
</feature>
<dbReference type="SUPFAM" id="SSF54928">
    <property type="entry name" value="RNA-binding domain, RBD"/>
    <property type="match status" value="2"/>
</dbReference>
<dbReference type="Pfam" id="PF00641">
    <property type="entry name" value="Zn_ribbon_RanBP"/>
    <property type="match status" value="1"/>
</dbReference>
<keyword evidence="5" id="KW-0862">Zinc</keyword>
<feature type="compositionally biased region" description="Basic and acidic residues" evidence="10">
    <location>
        <begin position="1"/>
        <end position="32"/>
    </location>
</feature>
<evidence type="ECO:0000256" key="9">
    <source>
        <dbReference type="PROSITE-ProRule" id="PRU00322"/>
    </source>
</evidence>
<name>A0A443SND6_9ACAR</name>
<dbReference type="Gene3D" id="4.10.1060.10">
    <property type="entry name" value="Zinc finger, RanBP2-type"/>
    <property type="match status" value="1"/>
</dbReference>
<dbReference type="InterPro" id="IPR036443">
    <property type="entry name" value="Znf_RanBP2_sf"/>
</dbReference>
<evidence type="ECO:0000256" key="2">
    <source>
        <dbReference type="ARBA" id="ARBA00022723"/>
    </source>
</evidence>
<dbReference type="InterPro" id="IPR000504">
    <property type="entry name" value="RRM_dom"/>
</dbReference>
<dbReference type="OrthoDB" id="29221at2759"/>
<feature type="region of interest" description="Disordered" evidence="10">
    <location>
        <begin position="1"/>
        <end position="78"/>
    </location>
</feature>
<feature type="compositionally biased region" description="Basic and acidic residues" evidence="10">
    <location>
        <begin position="48"/>
        <end position="60"/>
    </location>
</feature>
<dbReference type="CDD" id="cd16162">
    <property type="entry name" value="OCRE_RBM5_like"/>
    <property type="match status" value="1"/>
</dbReference>
<organism evidence="15 16">
    <name type="scientific">Leptotrombidium deliense</name>
    <dbReference type="NCBI Taxonomy" id="299467"/>
    <lineage>
        <taxon>Eukaryota</taxon>
        <taxon>Metazoa</taxon>
        <taxon>Ecdysozoa</taxon>
        <taxon>Arthropoda</taxon>
        <taxon>Chelicerata</taxon>
        <taxon>Arachnida</taxon>
        <taxon>Acari</taxon>
        <taxon>Acariformes</taxon>
        <taxon>Trombidiformes</taxon>
        <taxon>Prostigmata</taxon>
        <taxon>Anystina</taxon>
        <taxon>Parasitengona</taxon>
        <taxon>Trombiculoidea</taxon>
        <taxon>Trombiculidae</taxon>
        <taxon>Leptotrombidium</taxon>
    </lineage>
</organism>
<sequence>MGGSKERERERSRSERDRRYRESRHKDRDKSYPRSPDYYSSEDDSFYDETRRNRNRDHSSWRSRRERSRSRDRERNKHEDDEFECYDADLDRDRAHLKREEAPNNTLMIRGLAPHVTENDIILKLKENALQAKDIRLMRKKETAKDVECIKTKYRLTSGASRGFAFVEFSNLSDAIRWKDLTQGVVTFDQCQATLHYSIPKDVFGVDRGLIQKYDWTCYKCGVNNFKRREQCFKCGTPREESAVNDRGDEISATPTNCNSKSLLLHNVSPHTVEERILTVLGTITSLPIKSIRIPKDTVYGLSRGICFVELHTTLEASQLFTLLSSLNPGFIVDDYPLTVSYAKRNMPSSHLNACAVNAASVALAAAQWTNQSENQIVSTVDSQSSSLQKYTTQFDEKKSLGTVTINGVVYQKYPPPDTSKYQYDSTSGFYYDPSTGLYYDSKSHYYYNSATQTYLYWNNEYETYLPPDTDFSATGDMEKWAKTLNQKKETKLVPTAVPQNSGSSNNESLPVNLFNETSNDSVTETLNVVDRKLEKKDSKKNTESINPDDICFESSDVVISSPSQDPASIIEAEELRLTDWEKLLCLLCKRQFTSKEQLVKHQQLSELHKSNLEVVKRSKLTDEQIAELKRKEASYRDRAKERRLKYGIPETPEPNKLKDKFLREEESQQSIPVPIAEDNIGNKMLKAMGWTEGQGLGRSNQGRANIIEVERRPDCAGLGSRTIQATGESYKDAVRRAMQQRFRELSDKE</sequence>
<dbReference type="PANTHER" id="PTHR13948:SF3">
    <property type="entry name" value="FI21118P1"/>
    <property type="match status" value="1"/>
</dbReference>
<evidence type="ECO:0000256" key="8">
    <source>
        <dbReference type="PROSITE-ProRule" id="PRU00176"/>
    </source>
</evidence>
<dbReference type="PROSITE" id="PS50174">
    <property type="entry name" value="G_PATCH"/>
    <property type="match status" value="1"/>
</dbReference>
<dbReference type="PROSITE" id="PS50157">
    <property type="entry name" value="ZINC_FINGER_C2H2_2"/>
    <property type="match status" value="1"/>
</dbReference>
<keyword evidence="4 9" id="KW-0863">Zinc-finger</keyword>
<evidence type="ECO:0000256" key="10">
    <source>
        <dbReference type="SAM" id="MobiDB-lite"/>
    </source>
</evidence>
<dbReference type="InterPro" id="IPR035979">
    <property type="entry name" value="RBD_domain_sf"/>
</dbReference>
<evidence type="ECO:0000313" key="16">
    <source>
        <dbReference type="Proteomes" id="UP000288716"/>
    </source>
</evidence>
<evidence type="ECO:0000256" key="1">
    <source>
        <dbReference type="ARBA" id="ARBA00004123"/>
    </source>
</evidence>
<dbReference type="SUPFAM" id="SSF90209">
    <property type="entry name" value="Ran binding protein zinc finger-like"/>
    <property type="match status" value="1"/>
</dbReference>
<dbReference type="SMART" id="SM00547">
    <property type="entry name" value="ZnF_RBZ"/>
    <property type="match status" value="1"/>
</dbReference>
<evidence type="ECO:0000259" key="12">
    <source>
        <dbReference type="PROSITE" id="PS50157"/>
    </source>
</evidence>
<gene>
    <name evidence="15" type="ORF">B4U80_08262</name>
</gene>
<feature type="domain" description="RRM" evidence="11">
    <location>
        <begin position="105"/>
        <end position="175"/>
    </location>
</feature>
<keyword evidence="7" id="KW-0539">Nucleus</keyword>
<dbReference type="VEuPathDB" id="VectorBase:LDEU003001"/>
<comment type="caution">
    <text evidence="15">The sequence shown here is derived from an EMBL/GenBank/DDBJ whole genome shotgun (WGS) entry which is preliminary data.</text>
</comment>
<reference evidence="15 16" key="1">
    <citation type="journal article" date="2018" name="Gigascience">
        <title>Genomes of trombidid mites reveal novel predicted allergens and laterally-transferred genes associated with secondary metabolism.</title>
        <authorList>
            <person name="Dong X."/>
            <person name="Chaisiri K."/>
            <person name="Xia D."/>
            <person name="Armstrong S.D."/>
            <person name="Fang Y."/>
            <person name="Donnelly M.J."/>
            <person name="Kadowaki T."/>
            <person name="McGarry J.W."/>
            <person name="Darby A.C."/>
            <person name="Makepeace B.L."/>
        </authorList>
    </citation>
    <scope>NUCLEOTIDE SEQUENCE [LARGE SCALE GENOMIC DNA]</scope>
    <source>
        <strain evidence="15">UoL-UT</strain>
    </source>
</reference>
<dbReference type="PROSITE" id="PS50199">
    <property type="entry name" value="ZF_RANBP2_2"/>
    <property type="match status" value="1"/>
</dbReference>
<dbReference type="CDD" id="cd12313">
    <property type="entry name" value="RRM1_RRM2_RBM5_like"/>
    <property type="match status" value="1"/>
</dbReference>
<feature type="compositionally biased region" description="Basic and acidic residues" evidence="10">
    <location>
        <begin position="69"/>
        <end position="78"/>
    </location>
</feature>
<protein>
    <submittedName>
        <fullName evidence="15">RNA-binding protein 5-B-like protein</fullName>
    </submittedName>
</protein>
<dbReference type="Pfam" id="PF17780">
    <property type="entry name" value="OCRE"/>
    <property type="match status" value="1"/>
</dbReference>
<feature type="compositionally biased region" description="Polar residues" evidence="10">
    <location>
        <begin position="498"/>
        <end position="515"/>
    </location>
</feature>
<feature type="domain" description="RRM" evidence="11">
    <location>
        <begin position="261"/>
        <end position="345"/>
    </location>
</feature>
<dbReference type="SMART" id="SM00360">
    <property type="entry name" value="RRM"/>
    <property type="match status" value="2"/>
</dbReference>
<feature type="domain" description="C2H2-type" evidence="12">
    <location>
        <begin position="584"/>
        <end position="614"/>
    </location>
</feature>
<dbReference type="STRING" id="299467.A0A443SND6"/>
<dbReference type="InterPro" id="IPR012677">
    <property type="entry name" value="Nucleotide-bd_a/b_plait_sf"/>
</dbReference>
<comment type="subcellular location">
    <subcellularLocation>
        <location evidence="1">Nucleus</location>
    </subcellularLocation>
</comment>
<dbReference type="InterPro" id="IPR041591">
    <property type="entry name" value="OCRE"/>
</dbReference>
<dbReference type="PROSITE" id="PS01358">
    <property type="entry name" value="ZF_RANBP2_1"/>
    <property type="match status" value="1"/>
</dbReference>
<dbReference type="InterPro" id="IPR001876">
    <property type="entry name" value="Znf_RanBP2"/>
</dbReference>
<evidence type="ECO:0000313" key="15">
    <source>
        <dbReference type="EMBL" id="RWS29040.1"/>
    </source>
</evidence>
<evidence type="ECO:0000259" key="11">
    <source>
        <dbReference type="PROSITE" id="PS50102"/>
    </source>
</evidence>
<keyword evidence="16" id="KW-1185">Reference proteome</keyword>
<dbReference type="SMART" id="SM00443">
    <property type="entry name" value="G_patch"/>
    <property type="match status" value="1"/>
</dbReference>
<evidence type="ECO:0000256" key="4">
    <source>
        <dbReference type="ARBA" id="ARBA00022771"/>
    </source>
</evidence>
<dbReference type="GO" id="GO:0000398">
    <property type="term" value="P:mRNA splicing, via spliceosome"/>
    <property type="evidence" value="ECO:0007669"/>
    <property type="project" value="TreeGrafter"/>
</dbReference>
<accession>A0A443SND6</accession>
<evidence type="ECO:0000256" key="5">
    <source>
        <dbReference type="ARBA" id="ARBA00022833"/>
    </source>
</evidence>
<dbReference type="Pfam" id="PF01585">
    <property type="entry name" value="G-patch"/>
    <property type="match status" value="1"/>
</dbReference>